<feature type="domain" description="Enoyl reductase (ER)" evidence="2">
    <location>
        <begin position="10"/>
        <end position="318"/>
    </location>
</feature>
<keyword evidence="4" id="KW-1185">Reference proteome</keyword>
<dbReference type="STRING" id="449659.IV66_GL001132"/>
<dbReference type="RefSeq" id="WP_056936359.1">
    <property type="nucleotide sequence ID" value="NZ_BJYB01000025.1"/>
</dbReference>
<dbReference type="Gene3D" id="3.40.50.720">
    <property type="entry name" value="NAD(P)-binding Rossmann-like Domain"/>
    <property type="match status" value="1"/>
</dbReference>
<evidence type="ECO:0000259" key="2">
    <source>
        <dbReference type="SMART" id="SM00829"/>
    </source>
</evidence>
<dbReference type="InterPro" id="IPR011032">
    <property type="entry name" value="GroES-like_sf"/>
</dbReference>
<evidence type="ECO:0000313" key="4">
    <source>
        <dbReference type="Proteomes" id="UP000051886"/>
    </source>
</evidence>
<name>A0A0R2LRE6_9LACO</name>
<dbReference type="PANTHER" id="PTHR44154">
    <property type="entry name" value="QUINONE OXIDOREDUCTASE"/>
    <property type="match status" value="1"/>
</dbReference>
<dbReference type="OrthoDB" id="9792162at2"/>
<dbReference type="Pfam" id="PF00107">
    <property type="entry name" value="ADH_zinc_N"/>
    <property type="match status" value="1"/>
</dbReference>
<protein>
    <submittedName>
        <fullName evidence="3">Oxidoreductase</fullName>
    </submittedName>
</protein>
<dbReference type="Gene3D" id="3.90.180.10">
    <property type="entry name" value="Medium-chain alcohol dehydrogenases, catalytic domain"/>
    <property type="match status" value="1"/>
</dbReference>
<dbReference type="PATRIC" id="fig|449659.4.peg.1145"/>
<dbReference type="SMART" id="SM00829">
    <property type="entry name" value="PKS_ER"/>
    <property type="match status" value="1"/>
</dbReference>
<accession>A0A0R2LRE6</accession>
<dbReference type="Proteomes" id="UP000051886">
    <property type="component" value="Unassembled WGS sequence"/>
</dbReference>
<dbReference type="InterPro" id="IPR051603">
    <property type="entry name" value="Zinc-ADH_QOR/CCCR"/>
</dbReference>
<dbReference type="InterPro" id="IPR020843">
    <property type="entry name" value="ER"/>
</dbReference>
<dbReference type="Pfam" id="PF08240">
    <property type="entry name" value="ADH_N"/>
    <property type="match status" value="1"/>
</dbReference>
<keyword evidence="1" id="KW-0521">NADP</keyword>
<dbReference type="SUPFAM" id="SSF50129">
    <property type="entry name" value="GroES-like"/>
    <property type="match status" value="1"/>
</dbReference>
<dbReference type="EMBL" id="JQCN01000002">
    <property type="protein sequence ID" value="KRO02539.1"/>
    <property type="molecule type" value="Genomic_DNA"/>
</dbReference>
<dbReference type="GO" id="GO:0016491">
    <property type="term" value="F:oxidoreductase activity"/>
    <property type="evidence" value="ECO:0007669"/>
    <property type="project" value="InterPro"/>
</dbReference>
<comment type="caution">
    <text evidence="3">The sequence shown here is derived from an EMBL/GenBank/DDBJ whole genome shotgun (WGS) entry which is preliminary data.</text>
</comment>
<dbReference type="InterPro" id="IPR013149">
    <property type="entry name" value="ADH-like_C"/>
</dbReference>
<evidence type="ECO:0000313" key="3">
    <source>
        <dbReference type="EMBL" id="KRO02539.1"/>
    </source>
</evidence>
<organism evidence="3 4">
    <name type="scientific">Ligilactobacillus pobuzihii</name>
    <dbReference type="NCBI Taxonomy" id="449659"/>
    <lineage>
        <taxon>Bacteria</taxon>
        <taxon>Bacillati</taxon>
        <taxon>Bacillota</taxon>
        <taxon>Bacilli</taxon>
        <taxon>Lactobacillales</taxon>
        <taxon>Lactobacillaceae</taxon>
        <taxon>Ligilactobacillus</taxon>
    </lineage>
</organism>
<dbReference type="AlphaFoldDB" id="A0A0R2LRE6"/>
<dbReference type="PANTHER" id="PTHR44154:SF1">
    <property type="entry name" value="QUINONE OXIDOREDUCTASE"/>
    <property type="match status" value="1"/>
</dbReference>
<dbReference type="InterPro" id="IPR036291">
    <property type="entry name" value="NAD(P)-bd_dom_sf"/>
</dbReference>
<evidence type="ECO:0000256" key="1">
    <source>
        <dbReference type="ARBA" id="ARBA00022857"/>
    </source>
</evidence>
<gene>
    <name evidence="3" type="ORF">IV66_GL001132</name>
</gene>
<sequence>MQAVTFEQLGGPEALRLREIDEPQLRANQVLVRVQAVAVDHVDTFVRSGAFQTALATPHVVGRDLVGTVLRVAAGVTNFAVGDLVWTNSAGYDGRMGATAEMVAVAADRLYPVPCGVDARQLVAAVHSAATAAIVLQDVMQLTRGQAILIEGAAGNVGRKFIQLAHQLGAVVTTTSAARDFDRCRQLGSELTLDYHEPVASQCDRQFDHIIDTSGKVPLQANLAALNQGGQVTLITAPADNHFTFDVRQFYMAQKQISGFVISHATDDQLARAAKWLNPQFAAGALLEDDLNCQPFAAAAEVHAALEQGRDHHQRFVLVPPTEKI</sequence>
<proteinExistence type="predicted"/>
<reference evidence="3 4" key="1">
    <citation type="journal article" date="2015" name="Genome Announc.">
        <title>Expanding the biotechnology potential of lactobacilli through comparative genomics of 213 strains and associated genera.</title>
        <authorList>
            <person name="Sun Z."/>
            <person name="Harris H.M."/>
            <person name="McCann A."/>
            <person name="Guo C."/>
            <person name="Argimon S."/>
            <person name="Zhang W."/>
            <person name="Yang X."/>
            <person name="Jeffery I.B."/>
            <person name="Cooney J.C."/>
            <person name="Kagawa T.F."/>
            <person name="Liu W."/>
            <person name="Song Y."/>
            <person name="Salvetti E."/>
            <person name="Wrobel A."/>
            <person name="Rasinkangas P."/>
            <person name="Parkhill J."/>
            <person name="Rea M.C."/>
            <person name="O'Sullivan O."/>
            <person name="Ritari J."/>
            <person name="Douillard F.P."/>
            <person name="Paul Ross R."/>
            <person name="Yang R."/>
            <person name="Briner A.E."/>
            <person name="Felis G.E."/>
            <person name="de Vos W.M."/>
            <person name="Barrangou R."/>
            <person name="Klaenhammer T.R."/>
            <person name="Caufield P.W."/>
            <person name="Cui Y."/>
            <person name="Zhang H."/>
            <person name="O'Toole P.W."/>
        </authorList>
    </citation>
    <scope>NUCLEOTIDE SEQUENCE [LARGE SCALE GENOMIC DNA]</scope>
    <source>
        <strain evidence="3 4">NBRC 103219</strain>
    </source>
</reference>
<dbReference type="InterPro" id="IPR013154">
    <property type="entry name" value="ADH-like_N"/>
</dbReference>
<dbReference type="SUPFAM" id="SSF51735">
    <property type="entry name" value="NAD(P)-binding Rossmann-fold domains"/>
    <property type="match status" value="1"/>
</dbReference>